<dbReference type="AlphaFoldDB" id="A0A3M2WX46"/>
<keyword evidence="1" id="KW-0472">Membrane</keyword>
<comment type="caution">
    <text evidence="2">The sequence shown here is derived from an EMBL/GenBank/DDBJ whole genome shotgun (WGS) entry which is preliminary data.</text>
</comment>
<sequence>MVDGVHKRSCWSHFRYNLCTLQRKQKTMDKTILEDPPDPNRPYGLLVVETDPGESEFTGGPATPLKATHPQFNDTPADLYPVMETQTGMPFSSFYRSRYIGFASIAVVVIGIGVAIYFLSLKSDWFQVQKALALFALWFANLISTVLNAVYWFIRRGPKWLAVLLGVQLIMVVAGAAPALLSD</sequence>
<accession>A0A3M2WX46</accession>
<keyword evidence="1" id="KW-1133">Transmembrane helix</keyword>
<evidence type="ECO:0000313" key="3">
    <source>
        <dbReference type="Proteomes" id="UP000277952"/>
    </source>
</evidence>
<evidence type="ECO:0000313" key="2">
    <source>
        <dbReference type="EMBL" id="RML56121.1"/>
    </source>
</evidence>
<feature type="transmembrane region" description="Helical" evidence="1">
    <location>
        <begin position="131"/>
        <end position="154"/>
    </location>
</feature>
<proteinExistence type="predicted"/>
<organism evidence="2 3">
    <name type="scientific">Pseudomonas amygdali pv. morsprunorum</name>
    <dbReference type="NCBI Taxonomy" id="129138"/>
    <lineage>
        <taxon>Bacteria</taxon>
        <taxon>Pseudomonadati</taxon>
        <taxon>Pseudomonadota</taxon>
        <taxon>Gammaproteobacteria</taxon>
        <taxon>Pseudomonadales</taxon>
        <taxon>Pseudomonadaceae</taxon>
        <taxon>Pseudomonas</taxon>
        <taxon>Pseudomonas amygdali</taxon>
    </lineage>
</organism>
<name>A0A3M2WX46_PSEA0</name>
<reference evidence="2 3" key="1">
    <citation type="submission" date="2018-08" db="EMBL/GenBank/DDBJ databases">
        <title>Recombination of ecologically and evolutionarily significant loci maintains genetic cohesion in the Pseudomonas syringae species complex.</title>
        <authorList>
            <person name="Dillon M."/>
            <person name="Thakur S."/>
            <person name="Almeida R.N.D."/>
            <person name="Weir B.S."/>
            <person name="Guttman D.S."/>
        </authorList>
    </citation>
    <scope>NUCLEOTIDE SEQUENCE [LARGE SCALE GENOMIC DNA]</scope>
    <source>
        <strain evidence="2 3">19322</strain>
    </source>
</reference>
<evidence type="ECO:0000256" key="1">
    <source>
        <dbReference type="SAM" id="Phobius"/>
    </source>
</evidence>
<dbReference type="EMBL" id="RBNS01000075">
    <property type="protein sequence ID" value="RML56121.1"/>
    <property type="molecule type" value="Genomic_DNA"/>
</dbReference>
<dbReference type="Proteomes" id="UP000277952">
    <property type="component" value="Unassembled WGS sequence"/>
</dbReference>
<protein>
    <submittedName>
        <fullName evidence="2">Uncharacterized protein</fullName>
    </submittedName>
</protein>
<keyword evidence="1" id="KW-0812">Transmembrane</keyword>
<feature type="transmembrane region" description="Helical" evidence="1">
    <location>
        <begin position="161"/>
        <end position="181"/>
    </location>
</feature>
<feature type="transmembrane region" description="Helical" evidence="1">
    <location>
        <begin position="99"/>
        <end position="119"/>
    </location>
</feature>
<gene>
    <name evidence="2" type="ORF">ALQ94_02935</name>
</gene>